<dbReference type="Gene3D" id="3.40.50.150">
    <property type="entry name" value="Vaccinia Virus protein VP39"/>
    <property type="match status" value="1"/>
</dbReference>
<dbReference type="PROSITE" id="PS51625">
    <property type="entry name" value="SAM_MT_TRMB"/>
    <property type="match status" value="1"/>
</dbReference>
<evidence type="ECO:0000256" key="2">
    <source>
        <dbReference type="ARBA" id="ARBA00003015"/>
    </source>
</evidence>
<feature type="binding site" evidence="7">
    <location>
        <position position="171"/>
    </location>
    <ligand>
        <name>substrate</name>
    </ligand>
</feature>
<dbReference type="NCBIfam" id="TIGR00091">
    <property type="entry name" value="tRNA (guanosine(46)-N7)-methyltransferase TrmB"/>
    <property type="match status" value="1"/>
</dbReference>
<protein>
    <recommendedName>
        <fullName evidence="7">tRNA (guanine-N(7)-)-methyltransferase</fullName>
        <ecNumber evidence="7">2.1.1.33</ecNumber>
    </recommendedName>
    <alternativeName>
        <fullName evidence="7">tRNA (guanine(46)-N(7))-methyltransferase</fullName>
    </alternativeName>
    <alternativeName>
        <fullName evidence="7">tRNA(m7G46)-methyltransferase</fullName>
    </alternativeName>
</protein>
<keyword evidence="3 7" id="KW-0489">Methyltransferase</keyword>
<evidence type="ECO:0000256" key="6">
    <source>
        <dbReference type="ARBA" id="ARBA00022694"/>
    </source>
</evidence>
<comment type="pathway">
    <text evidence="7">tRNA modification; N(7)-methylguanine-tRNA biosynthesis.</text>
</comment>
<evidence type="ECO:0000313" key="10">
    <source>
        <dbReference type="Proteomes" id="UP001331936"/>
    </source>
</evidence>
<dbReference type="CDD" id="cd02440">
    <property type="entry name" value="AdoMet_MTases"/>
    <property type="match status" value="1"/>
</dbReference>
<dbReference type="RefSeq" id="WP_330154628.1">
    <property type="nucleotide sequence ID" value="NZ_JAUZMZ010000274.1"/>
</dbReference>
<comment type="catalytic activity">
    <reaction evidence="1 7">
        <text>guanosine(46) in tRNA + S-adenosyl-L-methionine = N(7)-methylguanosine(46) in tRNA + S-adenosyl-L-homocysteine</text>
        <dbReference type="Rhea" id="RHEA:42708"/>
        <dbReference type="Rhea" id="RHEA-COMP:10188"/>
        <dbReference type="Rhea" id="RHEA-COMP:10189"/>
        <dbReference type="ChEBI" id="CHEBI:57856"/>
        <dbReference type="ChEBI" id="CHEBI:59789"/>
        <dbReference type="ChEBI" id="CHEBI:74269"/>
        <dbReference type="ChEBI" id="CHEBI:74480"/>
        <dbReference type="EC" id="2.1.1.33"/>
    </reaction>
</comment>
<evidence type="ECO:0000256" key="7">
    <source>
        <dbReference type="HAMAP-Rule" id="MF_01057"/>
    </source>
</evidence>
<dbReference type="Pfam" id="PF02390">
    <property type="entry name" value="Methyltransf_4"/>
    <property type="match status" value="1"/>
</dbReference>
<feature type="binding site" evidence="7">
    <location>
        <begin position="237"/>
        <end position="240"/>
    </location>
    <ligand>
        <name>substrate</name>
    </ligand>
</feature>
<evidence type="ECO:0000313" key="9">
    <source>
        <dbReference type="EMBL" id="MEE2035297.1"/>
    </source>
</evidence>
<reference evidence="9 10" key="1">
    <citation type="submission" date="2023-08" db="EMBL/GenBank/DDBJ databases">
        <authorList>
            <person name="Girao M."/>
            <person name="Carvalho M.F."/>
        </authorList>
    </citation>
    <scope>NUCLEOTIDE SEQUENCE [LARGE SCALE GENOMIC DNA]</scope>
    <source>
        <strain evidence="9 10">CC-R104</strain>
    </source>
</reference>
<comment type="caution">
    <text evidence="9">The sequence shown here is derived from an EMBL/GenBank/DDBJ whole genome shotgun (WGS) entry which is preliminary data.</text>
</comment>
<feature type="binding site" evidence="7">
    <location>
        <position position="167"/>
    </location>
    <ligand>
        <name>S-adenosyl-L-methionine</name>
        <dbReference type="ChEBI" id="CHEBI:59789"/>
    </ligand>
</feature>
<proteinExistence type="inferred from homology"/>
<comment type="function">
    <text evidence="2 7">Catalyzes the formation of N(7)-methylguanine at position 46 (m7G46) in tRNA.</text>
</comment>
<dbReference type="HAMAP" id="MF_01057">
    <property type="entry name" value="tRNA_methyltr_TrmB"/>
    <property type="match status" value="1"/>
</dbReference>
<dbReference type="InterPro" id="IPR055361">
    <property type="entry name" value="tRNA_methyltr_TrmB_bact"/>
</dbReference>
<evidence type="ECO:0000256" key="8">
    <source>
        <dbReference type="SAM" id="MobiDB-lite"/>
    </source>
</evidence>
<feature type="binding site" evidence="7">
    <location>
        <position position="87"/>
    </location>
    <ligand>
        <name>S-adenosyl-L-methionine</name>
        <dbReference type="ChEBI" id="CHEBI:59789"/>
    </ligand>
</feature>
<evidence type="ECO:0000256" key="3">
    <source>
        <dbReference type="ARBA" id="ARBA00022603"/>
    </source>
</evidence>
<keyword evidence="6 7" id="KW-0819">tRNA processing</keyword>
<keyword evidence="4 7" id="KW-0808">Transferase</keyword>
<keyword evidence="10" id="KW-1185">Reference proteome</keyword>
<comment type="caution">
    <text evidence="7">Lacks conserved residue(s) required for the propagation of feature annotation.</text>
</comment>
<gene>
    <name evidence="7 9" type="primary">trmB</name>
    <name evidence="9" type="ORF">Q8814_24855</name>
</gene>
<evidence type="ECO:0000256" key="4">
    <source>
        <dbReference type="ARBA" id="ARBA00022679"/>
    </source>
</evidence>
<dbReference type="EC" id="2.1.1.33" evidence="7"/>
<evidence type="ECO:0000256" key="5">
    <source>
        <dbReference type="ARBA" id="ARBA00022691"/>
    </source>
</evidence>
<feature type="region of interest" description="Disordered" evidence="8">
    <location>
        <begin position="1"/>
        <end position="35"/>
    </location>
</feature>
<feature type="binding site" evidence="7">
    <location>
        <position position="112"/>
    </location>
    <ligand>
        <name>S-adenosyl-L-methionine</name>
        <dbReference type="ChEBI" id="CHEBI:59789"/>
    </ligand>
</feature>
<dbReference type="InterPro" id="IPR029063">
    <property type="entry name" value="SAM-dependent_MTases_sf"/>
</dbReference>
<sequence>MPRTPAIRDNGRVNEADQDTTDTLEPSPSRGNRLYPRVTSFRSRRGALTEPQQETWDRRWAHLGRDVGDELLDIDGWFGRHAPTVLEIGSGTGTAAVAMAQAEPHVNLIAVEVYRPGLAQTLQRIERTLDTDAPVTNLRILRGDAVDVLEHMIAPESLTGVRVFFPDPWPKARHHKRRLLQARTFALIANRLKPGGVLHVATDHAEYAEAIEVTGNAEPLLTPLNWSSPISHERPVTKFEDKAHQVGSTIAELIWGKIGA</sequence>
<dbReference type="EMBL" id="JAUZMZ010000274">
    <property type="protein sequence ID" value="MEE2035297.1"/>
    <property type="molecule type" value="Genomic_DNA"/>
</dbReference>
<dbReference type="SUPFAM" id="SSF53335">
    <property type="entry name" value="S-adenosyl-L-methionine-dependent methyltransferases"/>
    <property type="match status" value="1"/>
</dbReference>
<feature type="binding site" evidence="7">
    <location>
        <position position="144"/>
    </location>
    <ligand>
        <name>S-adenosyl-L-methionine</name>
        <dbReference type="ChEBI" id="CHEBI:59789"/>
    </ligand>
</feature>
<comment type="similarity">
    <text evidence="7">Belongs to the class I-like SAM-binding methyltransferase superfamily. TrmB family.</text>
</comment>
<organism evidence="9 10">
    <name type="scientific">Rhodococcus chondri</name>
    <dbReference type="NCBI Taxonomy" id="3065941"/>
    <lineage>
        <taxon>Bacteria</taxon>
        <taxon>Bacillati</taxon>
        <taxon>Actinomycetota</taxon>
        <taxon>Actinomycetes</taxon>
        <taxon>Mycobacteriales</taxon>
        <taxon>Nocardiaceae</taxon>
        <taxon>Rhodococcus</taxon>
    </lineage>
</organism>
<feature type="binding site" evidence="7">
    <location>
        <position position="203"/>
    </location>
    <ligand>
        <name>substrate</name>
    </ligand>
</feature>
<keyword evidence="5 7" id="KW-0949">S-adenosyl-L-methionine</keyword>
<dbReference type="InterPro" id="IPR003358">
    <property type="entry name" value="tRNA_(Gua-N-7)_MeTrfase_Trmb"/>
</dbReference>
<dbReference type="PANTHER" id="PTHR23417">
    <property type="entry name" value="3-DEOXY-D-MANNO-OCTULOSONIC-ACID TRANSFERASE/TRNA GUANINE-N 7 - -METHYLTRANSFERASE"/>
    <property type="match status" value="1"/>
</dbReference>
<accession>A0ABU7JZ66</accession>
<dbReference type="Proteomes" id="UP001331936">
    <property type="component" value="Unassembled WGS sequence"/>
</dbReference>
<evidence type="ECO:0000256" key="1">
    <source>
        <dbReference type="ARBA" id="ARBA00000142"/>
    </source>
</evidence>
<name>A0ABU7JZ66_9NOCA</name>
<dbReference type="GO" id="GO:0008176">
    <property type="term" value="F:tRNA (guanine(46)-N7)-methyltransferase activity"/>
    <property type="evidence" value="ECO:0007669"/>
    <property type="project" value="UniProtKB-EC"/>
</dbReference>
<dbReference type="PANTHER" id="PTHR23417:SF14">
    <property type="entry name" value="PENTACOTRIPEPTIDE-REPEAT REGION OF PRORP DOMAIN-CONTAINING PROTEIN"/>
    <property type="match status" value="1"/>
</dbReference>